<dbReference type="SUPFAM" id="SSF82199">
    <property type="entry name" value="SET domain"/>
    <property type="match status" value="1"/>
</dbReference>
<evidence type="ECO:0000256" key="2">
    <source>
        <dbReference type="ARBA" id="ARBA00022679"/>
    </source>
</evidence>
<dbReference type="GO" id="GO:0042799">
    <property type="term" value="F:histone H4K20 methyltransferase activity"/>
    <property type="evidence" value="ECO:0007669"/>
    <property type="project" value="TreeGrafter"/>
</dbReference>
<dbReference type="AlphaFoldDB" id="A0A4Z1PIY1"/>
<proteinExistence type="predicted"/>
<dbReference type="Gene3D" id="2.170.270.10">
    <property type="entry name" value="SET domain"/>
    <property type="match status" value="1"/>
</dbReference>
<evidence type="ECO:0000313" key="9">
    <source>
        <dbReference type="EMBL" id="TID23330.1"/>
    </source>
</evidence>
<evidence type="ECO:0000256" key="1">
    <source>
        <dbReference type="ARBA" id="ARBA00022603"/>
    </source>
</evidence>
<keyword evidence="2" id="KW-0808">Transferase</keyword>
<accession>A0A4Z1PIY1</accession>
<organism evidence="9 10">
    <name type="scientific">Venturia nashicola</name>
    <dbReference type="NCBI Taxonomy" id="86259"/>
    <lineage>
        <taxon>Eukaryota</taxon>
        <taxon>Fungi</taxon>
        <taxon>Dikarya</taxon>
        <taxon>Ascomycota</taxon>
        <taxon>Pezizomycotina</taxon>
        <taxon>Dothideomycetes</taxon>
        <taxon>Pleosporomycetidae</taxon>
        <taxon>Venturiales</taxon>
        <taxon>Venturiaceae</taxon>
        <taxon>Venturia</taxon>
    </lineage>
</organism>
<dbReference type="InterPro" id="IPR001214">
    <property type="entry name" value="SET_dom"/>
</dbReference>
<keyword evidence="10" id="KW-1185">Reference proteome</keyword>
<dbReference type="Proteomes" id="UP000298493">
    <property type="component" value="Unassembled WGS sequence"/>
</dbReference>
<dbReference type="Pfam" id="PF00856">
    <property type="entry name" value="SET"/>
    <property type="match status" value="1"/>
</dbReference>
<feature type="compositionally biased region" description="Low complexity" evidence="7">
    <location>
        <begin position="448"/>
        <end position="464"/>
    </location>
</feature>
<gene>
    <name evidence="9" type="ORF">E6O75_ATG02966</name>
</gene>
<sequence>MGIRSLFSTKSTTPPDIVSIYSDIDIDVDIDIEIDIEIENDDMPTPLAKIRKEYKNHTDKIKENPHDPKNWNERAKWFNQGCQGEGDEKNRWPFLAAGDAYKVHEWFCDAKFRRQNGLYLIPDGELIEMKLDAWKILVQALLDLGDVEMAKAYYGSLGSPLGEEGGIKINRPLEFFRPIMRNHKYAWIPAPFMDRKKYLKTIKEDLAVHGLALRNSKVGDFNDNNLGIFATKRFEQGDILFREQTFRASSPQHNNDVVTYFYDAAIRELNKGAPRNLLNHPNIGALTASYSDNAGRFRFCDDIVFHLEYLKEKDPKLLWNLDFDMWVLHTAQRRCSVNAFGFDKIHEDGTRTKWSVISSKASLFQHSCEPNAAWRNENGGLDTMIVTADRDIEEGEEIYDSYCDLGKNLEGRRQVLRHWIGCDCKCTRCVREEKAKAEKDAREADSGVEVMDSETSSSSSSEVEAGGNAAM</sequence>
<evidence type="ECO:0000256" key="7">
    <source>
        <dbReference type="SAM" id="MobiDB-lite"/>
    </source>
</evidence>
<feature type="domain" description="SET" evidence="8">
    <location>
        <begin position="209"/>
        <end position="403"/>
    </location>
</feature>
<keyword evidence="3" id="KW-0949">S-adenosyl-L-methionine</keyword>
<feature type="region of interest" description="Disordered" evidence="7">
    <location>
        <begin position="434"/>
        <end position="471"/>
    </location>
</feature>
<dbReference type="PANTHER" id="PTHR46402:SF2">
    <property type="entry name" value="HISTONE-LYSINE N-TRIMETHYLTRANSFERASE SMYD5"/>
    <property type="match status" value="1"/>
</dbReference>
<dbReference type="SMART" id="SM00317">
    <property type="entry name" value="SET"/>
    <property type="match status" value="1"/>
</dbReference>
<dbReference type="STRING" id="86259.A0A4Z1PIY1"/>
<dbReference type="GO" id="GO:0032259">
    <property type="term" value="P:methylation"/>
    <property type="evidence" value="ECO:0007669"/>
    <property type="project" value="UniProtKB-KW"/>
</dbReference>
<name>A0A4Z1PIY1_9PEZI</name>
<keyword evidence="1" id="KW-0489">Methyltransferase</keyword>
<dbReference type="GO" id="GO:0045814">
    <property type="term" value="P:negative regulation of gene expression, epigenetic"/>
    <property type="evidence" value="ECO:0007669"/>
    <property type="project" value="TreeGrafter"/>
</dbReference>
<evidence type="ECO:0000313" key="10">
    <source>
        <dbReference type="Proteomes" id="UP000298493"/>
    </source>
</evidence>
<dbReference type="EMBL" id="SNSC02000006">
    <property type="protein sequence ID" value="TID23330.1"/>
    <property type="molecule type" value="Genomic_DNA"/>
</dbReference>
<dbReference type="InterPro" id="IPR046341">
    <property type="entry name" value="SET_dom_sf"/>
</dbReference>
<dbReference type="PROSITE" id="PS50280">
    <property type="entry name" value="SET"/>
    <property type="match status" value="1"/>
</dbReference>
<evidence type="ECO:0000256" key="3">
    <source>
        <dbReference type="ARBA" id="ARBA00022691"/>
    </source>
</evidence>
<comment type="caution">
    <text evidence="9">The sequence shown here is derived from an EMBL/GenBank/DDBJ whole genome shotgun (WGS) entry which is preliminary data.</text>
</comment>
<evidence type="ECO:0000259" key="8">
    <source>
        <dbReference type="PROSITE" id="PS50280"/>
    </source>
</evidence>
<evidence type="ECO:0000256" key="5">
    <source>
        <dbReference type="ARBA" id="ARBA00044528"/>
    </source>
</evidence>
<feature type="compositionally biased region" description="Basic and acidic residues" evidence="7">
    <location>
        <begin position="434"/>
        <end position="445"/>
    </location>
</feature>
<evidence type="ECO:0000256" key="4">
    <source>
        <dbReference type="ARBA" id="ARBA00042380"/>
    </source>
</evidence>
<reference evidence="9 10" key="1">
    <citation type="submission" date="2019-04" db="EMBL/GenBank/DDBJ databases">
        <title>High contiguity whole genome sequence and gene annotation resource for two Venturia nashicola isolates.</title>
        <authorList>
            <person name="Prokchorchik M."/>
            <person name="Won K."/>
            <person name="Lee Y."/>
            <person name="Choi E.D."/>
            <person name="Segonzac C."/>
            <person name="Sohn K.H."/>
        </authorList>
    </citation>
    <scope>NUCLEOTIDE SEQUENCE [LARGE SCALE GENOMIC DNA]</scope>
    <source>
        <strain evidence="9 10">PRI2</strain>
    </source>
</reference>
<comment type="catalytic activity">
    <reaction evidence="6">
        <text>L-lysyl-[histone] + S-adenosyl-L-methionine = N(6)-methyl-L-lysyl-[histone] + S-adenosyl-L-homocysteine + H(+)</text>
        <dbReference type="Rhea" id="RHEA:10024"/>
        <dbReference type="Rhea" id="RHEA-COMP:9845"/>
        <dbReference type="Rhea" id="RHEA-COMP:9846"/>
        <dbReference type="ChEBI" id="CHEBI:15378"/>
        <dbReference type="ChEBI" id="CHEBI:29969"/>
        <dbReference type="ChEBI" id="CHEBI:57856"/>
        <dbReference type="ChEBI" id="CHEBI:59789"/>
        <dbReference type="ChEBI" id="CHEBI:61929"/>
    </reaction>
    <physiologicalReaction direction="left-to-right" evidence="6">
        <dbReference type="Rhea" id="RHEA:10025"/>
    </physiologicalReaction>
</comment>
<protein>
    <recommendedName>
        <fullName evidence="5">Histone-lysine N-methyltransferase SET5</fullName>
    </recommendedName>
    <alternativeName>
        <fullName evidence="4">SET domain-containing protein 5</fullName>
    </alternativeName>
</protein>
<evidence type="ECO:0000256" key="6">
    <source>
        <dbReference type="ARBA" id="ARBA00048619"/>
    </source>
</evidence>
<dbReference type="PANTHER" id="PTHR46402">
    <property type="entry name" value="SET AND MYND DOMAIN-CONTAINING PROTEIN 5"/>
    <property type="match status" value="1"/>
</dbReference>
<dbReference type="CDD" id="cd20071">
    <property type="entry name" value="SET_SMYD"/>
    <property type="match status" value="1"/>
</dbReference>